<dbReference type="GeneID" id="59338550"/>
<dbReference type="RefSeq" id="XP_037153830.1">
    <property type="nucleotide sequence ID" value="XM_037301013.1"/>
</dbReference>
<keyword evidence="3" id="KW-1185">Reference proteome</keyword>
<comment type="caution">
    <text evidence="2">The sequence shown here is derived from an EMBL/GenBank/DDBJ whole genome shotgun (WGS) entry which is preliminary data.</text>
</comment>
<organism evidence="2 3">
    <name type="scientific">Letharia lupina</name>
    <dbReference type="NCBI Taxonomy" id="560253"/>
    <lineage>
        <taxon>Eukaryota</taxon>
        <taxon>Fungi</taxon>
        <taxon>Dikarya</taxon>
        <taxon>Ascomycota</taxon>
        <taxon>Pezizomycotina</taxon>
        <taxon>Lecanoromycetes</taxon>
        <taxon>OSLEUM clade</taxon>
        <taxon>Lecanoromycetidae</taxon>
        <taxon>Lecanorales</taxon>
        <taxon>Lecanorineae</taxon>
        <taxon>Parmeliaceae</taxon>
        <taxon>Letharia</taxon>
    </lineage>
</organism>
<evidence type="ECO:0000313" key="2">
    <source>
        <dbReference type="EMBL" id="KAF6224963.1"/>
    </source>
</evidence>
<reference evidence="2 3" key="1">
    <citation type="journal article" date="2020" name="Genomics">
        <title>Complete, high-quality genomes from long-read metagenomic sequencing of two wolf lichen thalli reveals enigmatic genome architecture.</title>
        <authorList>
            <person name="McKenzie S.K."/>
            <person name="Walston R.F."/>
            <person name="Allen J.L."/>
        </authorList>
    </citation>
    <scope>NUCLEOTIDE SEQUENCE [LARGE SCALE GENOMIC DNA]</scope>
    <source>
        <strain evidence="2">WasteWater1</strain>
    </source>
</reference>
<name>A0A8H6CK71_9LECA</name>
<evidence type="ECO:0000256" key="1">
    <source>
        <dbReference type="SAM" id="MobiDB-lite"/>
    </source>
</evidence>
<dbReference type="Proteomes" id="UP000593566">
    <property type="component" value="Unassembled WGS sequence"/>
</dbReference>
<dbReference type="AlphaFoldDB" id="A0A8H6CK71"/>
<feature type="compositionally biased region" description="Acidic residues" evidence="1">
    <location>
        <begin position="60"/>
        <end position="70"/>
    </location>
</feature>
<accession>A0A8H6CK71</accession>
<evidence type="ECO:0000313" key="3">
    <source>
        <dbReference type="Proteomes" id="UP000593566"/>
    </source>
</evidence>
<sequence>MTEDWADKGGAVLATRPDGAIVMQRAEMEIIVHSGPGLRFWGVGSGEGGGGRWRGRGGGEDEDEEEEEENGEGKEVGASGNEAWDS</sequence>
<feature type="compositionally biased region" description="Gly residues" evidence="1">
    <location>
        <begin position="43"/>
        <end position="52"/>
    </location>
</feature>
<dbReference type="EMBL" id="JACCJB010000008">
    <property type="protein sequence ID" value="KAF6224963.1"/>
    <property type="molecule type" value="Genomic_DNA"/>
</dbReference>
<protein>
    <submittedName>
        <fullName evidence="2">Uncharacterized protein</fullName>
    </submittedName>
</protein>
<feature type="region of interest" description="Disordered" evidence="1">
    <location>
        <begin position="41"/>
        <end position="86"/>
    </location>
</feature>
<gene>
    <name evidence="2" type="ORF">HO133_010158</name>
</gene>
<proteinExistence type="predicted"/>